<reference evidence="2 3" key="1">
    <citation type="submission" date="2016-09" db="EMBL/GenBank/DDBJ databases">
        <title>Extensive genetic diversity and differential bi-allelic expression allows diatom success in the polar Southern Ocean.</title>
        <authorList>
            <consortium name="DOE Joint Genome Institute"/>
            <person name="Mock T."/>
            <person name="Otillar R.P."/>
            <person name="Strauss J."/>
            <person name="Dupont C."/>
            <person name="Frickenhaus S."/>
            <person name="Maumus F."/>
            <person name="Mcmullan M."/>
            <person name="Sanges R."/>
            <person name="Schmutz J."/>
            <person name="Toseland A."/>
            <person name="Valas R."/>
            <person name="Veluchamy A."/>
            <person name="Ward B.J."/>
            <person name="Allen A."/>
            <person name="Barry K."/>
            <person name="Falciatore A."/>
            <person name="Ferrante M."/>
            <person name="Fortunato A.E."/>
            <person name="Gloeckner G."/>
            <person name="Gruber A."/>
            <person name="Hipkin R."/>
            <person name="Janech M."/>
            <person name="Kroth P."/>
            <person name="Leese F."/>
            <person name="Lindquist E."/>
            <person name="Lyon B.R."/>
            <person name="Martin J."/>
            <person name="Mayer C."/>
            <person name="Parker M."/>
            <person name="Quesneville H."/>
            <person name="Raymond J."/>
            <person name="Uhlig C."/>
            <person name="Valentin K.U."/>
            <person name="Worden A.Z."/>
            <person name="Armbrust E.V."/>
            <person name="Bowler C."/>
            <person name="Green B."/>
            <person name="Moulton V."/>
            <person name="Van Oosterhout C."/>
            <person name="Grigoriev I."/>
        </authorList>
    </citation>
    <scope>NUCLEOTIDE SEQUENCE [LARGE SCALE GENOMIC DNA]</scope>
    <source>
        <strain evidence="2 3">CCMP1102</strain>
    </source>
</reference>
<dbReference type="OrthoDB" id="2215036at2759"/>
<accession>A0A1E7FGE8</accession>
<evidence type="ECO:0000259" key="1">
    <source>
        <dbReference type="Pfam" id="PF19273"/>
    </source>
</evidence>
<protein>
    <recommendedName>
        <fullName evidence="1">Exportin-5 C-terminal domain-containing protein</fullName>
    </recommendedName>
</protein>
<feature type="non-terminal residue" evidence="2">
    <location>
        <position position="1"/>
    </location>
</feature>
<dbReference type="InterPro" id="IPR011989">
    <property type="entry name" value="ARM-like"/>
</dbReference>
<organism evidence="2 3">
    <name type="scientific">Fragilariopsis cylindrus CCMP1102</name>
    <dbReference type="NCBI Taxonomy" id="635003"/>
    <lineage>
        <taxon>Eukaryota</taxon>
        <taxon>Sar</taxon>
        <taxon>Stramenopiles</taxon>
        <taxon>Ochrophyta</taxon>
        <taxon>Bacillariophyta</taxon>
        <taxon>Bacillariophyceae</taxon>
        <taxon>Bacillariophycidae</taxon>
        <taxon>Bacillariales</taxon>
        <taxon>Bacillariaceae</taxon>
        <taxon>Fragilariopsis</taxon>
    </lineage>
</organism>
<dbReference type="Pfam" id="PF19273">
    <property type="entry name" value="Exportin-5"/>
    <property type="match status" value="1"/>
</dbReference>
<proteinExistence type="predicted"/>
<dbReference type="InParanoid" id="A0A1E7FGE8"/>
<evidence type="ECO:0000313" key="2">
    <source>
        <dbReference type="EMBL" id="OEU17204.1"/>
    </source>
</evidence>
<dbReference type="KEGG" id="fcy:FRACYDRAFT_155625"/>
<sequence>DNLRAMEHRHCTQYLKQFVEVLLLSCPPPLYPTHLAPIVGPIFEHIQYRLEKSWEPIL</sequence>
<dbReference type="EMBL" id="KV784357">
    <property type="protein sequence ID" value="OEU17204.1"/>
    <property type="molecule type" value="Genomic_DNA"/>
</dbReference>
<dbReference type="AlphaFoldDB" id="A0A1E7FGE8"/>
<gene>
    <name evidence="2" type="ORF">FRACYDRAFT_155625</name>
</gene>
<feature type="non-terminal residue" evidence="2">
    <location>
        <position position="58"/>
    </location>
</feature>
<dbReference type="Gene3D" id="1.25.10.10">
    <property type="entry name" value="Leucine-rich Repeat Variant"/>
    <property type="match status" value="1"/>
</dbReference>
<dbReference type="Proteomes" id="UP000095751">
    <property type="component" value="Unassembled WGS sequence"/>
</dbReference>
<keyword evidence="3" id="KW-1185">Reference proteome</keyword>
<name>A0A1E7FGE8_9STRA</name>
<feature type="domain" description="Exportin-5 C-terminal" evidence="1">
    <location>
        <begin position="2"/>
        <end position="57"/>
    </location>
</feature>
<evidence type="ECO:0000313" key="3">
    <source>
        <dbReference type="Proteomes" id="UP000095751"/>
    </source>
</evidence>
<dbReference type="InterPro" id="IPR045478">
    <property type="entry name" value="Exportin-5_C"/>
</dbReference>